<accession>A0A2P8HDP2</accession>
<evidence type="ECO:0000256" key="1">
    <source>
        <dbReference type="SAM" id="Phobius"/>
    </source>
</evidence>
<evidence type="ECO:0000313" key="3">
    <source>
        <dbReference type="Proteomes" id="UP000240971"/>
    </source>
</evidence>
<protein>
    <submittedName>
        <fullName evidence="2">Uncharacterized protein</fullName>
    </submittedName>
</protein>
<keyword evidence="1" id="KW-0472">Membrane</keyword>
<dbReference type="Proteomes" id="UP000240971">
    <property type="component" value="Unassembled WGS sequence"/>
</dbReference>
<gene>
    <name evidence="2" type="ORF">CLV51_106221</name>
</gene>
<comment type="caution">
    <text evidence="2">The sequence shown here is derived from an EMBL/GenBank/DDBJ whole genome shotgun (WGS) entry which is preliminary data.</text>
</comment>
<reference evidence="2 3" key="1">
    <citation type="submission" date="2018-03" db="EMBL/GenBank/DDBJ databases">
        <title>Genomic Encyclopedia of Archaeal and Bacterial Type Strains, Phase II (KMG-II): from individual species to whole genera.</title>
        <authorList>
            <person name="Goeker M."/>
        </authorList>
    </citation>
    <scope>NUCLEOTIDE SEQUENCE [LARGE SCALE GENOMIC DNA]</scope>
    <source>
        <strain evidence="2 3">DSM 24859</strain>
    </source>
</reference>
<name>A0A2P8HDP2_CHINA</name>
<dbReference type="RefSeq" id="WP_106530632.1">
    <property type="nucleotide sequence ID" value="NZ_PYAW01000006.1"/>
</dbReference>
<sequence>MKLTTEKKLSFLMGYTVVSSLVFIFFMVSSFREKDKEQKLDELTVKRINVIGEDGSYRMVISNEVRQHPGRVVGKNLPKRDRPAGLIFFNNEGDECGGLTYTAETKNGKASNDLSFTMDQYHEDQVVQILNAEEFDNDKVTIKRGVVINDYPAGGDIYERVEKIKAIQQIKDTTVRAEKLKALAQAIGVKNRLFIGRTRENSSGLFLADPTGKVRMKIYVDDKGNPKIETLNDKGEFKDYLAGK</sequence>
<keyword evidence="1" id="KW-1133">Transmembrane helix</keyword>
<dbReference type="OrthoDB" id="1349101at2"/>
<feature type="transmembrane region" description="Helical" evidence="1">
    <location>
        <begin position="12"/>
        <end position="31"/>
    </location>
</feature>
<dbReference type="EMBL" id="PYAW01000006">
    <property type="protein sequence ID" value="PSL44355.1"/>
    <property type="molecule type" value="Genomic_DNA"/>
</dbReference>
<evidence type="ECO:0000313" key="2">
    <source>
        <dbReference type="EMBL" id="PSL44355.1"/>
    </source>
</evidence>
<keyword evidence="3" id="KW-1185">Reference proteome</keyword>
<dbReference type="AlphaFoldDB" id="A0A2P8HDP2"/>
<proteinExistence type="predicted"/>
<organism evidence="2 3">
    <name type="scientific">Chitinophaga niastensis</name>
    <dbReference type="NCBI Taxonomy" id="536980"/>
    <lineage>
        <taxon>Bacteria</taxon>
        <taxon>Pseudomonadati</taxon>
        <taxon>Bacteroidota</taxon>
        <taxon>Chitinophagia</taxon>
        <taxon>Chitinophagales</taxon>
        <taxon>Chitinophagaceae</taxon>
        <taxon>Chitinophaga</taxon>
    </lineage>
</organism>
<keyword evidence="1" id="KW-0812">Transmembrane</keyword>